<name>A0A2V1ITM9_9BACT</name>
<keyword evidence="2" id="KW-1185">Reference proteome</keyword>
<accession>A0A2V1ITM9</accession>
<gene>
    <name evidence="1" type="ORF">C5O23_00225</name>
</gene>
<proteinExistence type="predicted"/>
<protein>
    <submittedName>
        <fullName evidence="1">Uncharacterized protein</fullName>
    </submittedName>
</protein>
<reference evidence="2" key="1">
    <citation type="submission" date="2018-02" db="EMBL/GenBank/DDBJ databases">
        <authorList>
            <person name="Clavel T."/>
            <person name="Strowig T."/>
        </authorList>
    </citation>
    <scope>NUCLEOTIDE SEQUENCE [LARGE SCALE GENOMIC DNA]</scope>
    <source>
        <strain evidence="2">DSM 103720</strain>
    </source>
</reference>
<sequence>MEIKKLKTASLADALKGMTVGETCVAPDGYQPKTVTKTCVELKEQGYLFQTSTRAGVQTITRLK</sequence>
<evidence type="ECO:0000313" key="2">
    <source>
        <dbReference type="Proteomes" id="UP000244905"/>
    </source>
</evidence>
<evidence type="ECO:0000313" key="1">
    <source>
        <dbReference type="EMBL" id="PWB04384.1"/>
    </source>
</evidence>
<dbReference type="GeneID" id="82524773"/>
<comment type="caution">
    <text evidence="1">The sequence shown here is derived from an EMBL/GenBank/DDBJ whole genome shotgun (WGS) entry which is preliminary data.</text>
</comment>
<dbReference type="Proteomes" id="UP000244905">
    <property type="component" value="Unassembled WGS sequence"/>
</dbReference>
<organism evidence="1 2">
    <name type="scientific">Duncaniella muris</name>
    <dbReference type="NCBI Taxonomy" id="2094150"/>
    <lineage>
        <taxon>Bacteria</taxon>
        <taxon>Pseudomonadati</taxon>
        <taxon>Bacteroidota</taxon>
        <taxon>Bacteroidia</taxon>
        <taxon>Bacteroidales</taxon>
        <taxon>Muribaculaceae</taxon>
        <taxon>Duncaniella</taxon>
    </lineage>
</organism>
<dbReference type="RefSeq" id="WP_107030940.1">
    <property type="nucleotide sequence ID" value="NZ_CAOLSD010000002.1"/>
</dbReference>
<dbReference type="AlphaFoldDB" id="A0A2V1ITM9"/>
<dbReference type="EMBL" id="PUEC01000001">
    <property type="protein sequence ID" value="PWB04384.1"/>
    <property type="molecule type" value="Genomic_DNA"/>
</dbReference>